<evidence type="ECO:0000256" key="1">
    <source>
        <dbReference type="SAM" id="MobiDB-lite"/>
    </source>
</evidence>
<evidence type="ECO:0000313" key="4">
    <source>
        <dbReference type="Proteomes" id="UP000660729"/>
    </source>
</evidence>
<feature type="region of interest" description="Disordered" evidence="1">
    <location>
        <begin position="84"/>
        <end position="114"/>
    </location>
</feature>
<accession>A0A8H6RJ39</accession>
<dbReference type="OrthoDB" id="10490148at2759"/>
<comment type="caution">
    <text evidence="3">The sequence shown here is derived from an EMBL/GenBank/DDBJ whole genome shotgun (WGS) entry which is preliminary data.</text>
</comment>
<evidence type="ECO:0000313" key="3">
    <source>
        <dbReference type="EMBL" id="KAF7192444.1"/>
    </source>
</evidence>
<dbReference type="AlphaFoldDB" id="A0A8H6RJ39"/>
<evidence type="ECO:0000256" key="2">
    <source>
        <dbReference type="SAM" id="Phobius"/>
    </source>
</evidence>
<organism evidence="3 4">
    <name type="scientific">Pseudocercospora fuligena</name>
    <dbReference type="NCBI Taxonomy" id="685502"/>
    <lineage>
        <taxon>Eukaryota</taxon>
        <taxon>Fungi</taxon>
        <taxon>Dikarya</taxon>
        <taxon>Ascomycota</taxon>
        <taxon>Pezizomycotina</taxon>
        <taxon>Dothideomycetes</taxon>
        <taxon>Dothideomycetidae</taxon>
        <taxon>Mycosphaerellales</taxon>
        <taxon>Mycosphaerellaceae</taxon>
        <taxon>Pseudocercospora</taxon>
    </lineage>
</organism>
<protein>
    <submittedName>
        <fullName evidence="3">Uncharacterized protein</fullName>
    </submittedName>
</protein>
<name>A0A8H6RJ39_9PEZI</name>
<reference evidence="3" key="1">
    <citation type="submission" date="2020-04" db="EMBL/GenBank/DDBJ databases">
        <title>Draft genome resource of the tomato pathogen Pseudocercospora fuligena.</title>
        <authorList>
            <person name="Zaccaron A."/>
        </authorList>
    </citation>
    <scope>NUCLEOTIDE SEQUENCE</scope>
    <source>
        <strain evidence="3">PF001</strain>
    </source>
</reference>
<feature type="compositionally biased region" description="Polar residues" evidence="1">
    <location>
        <begin position="87"/>
        <end position="108"/>
    </location>
</feature>
<sequence>MLIPTRILKPRSSTNVAPNPHSTTISANNVAMETAPNNRVVGMVAAGIVVFLLIVALVGWYLYFQRRQHRAVRESLVELRAPIWNPRQGSSTRPPYQVSCESPKTKLTSPPPAKIELSDRNFRLARKELH</sequence>
<gene>
    <name evidence="3" type="ORF">HII31_06219</name>
</gene>
<dbReference type="Proteomes" id="UP000660729">
    <property type="component" value="Unassembled WGS sequence"/>
</dbReference>
<keyword evidence="4" id="KW-1185">Reference proteome</keyword>
<proteinExistence type="predicted"/>
<dbReference type="EMBL" id="JABCIY010000131">
    <property type="protein sequence ID" value="KAF7192444.1"/>
    <property type="molecule type" value="Genomic_DNA"/>
</dbReference>
<keyword evidence="2" id="KW-1133">Transmembrane helix</keyword>
<keyword evidence="2" id="KW-0812">Transmembrane</keyword>
<keyword evidence="2" id="KW-0472">Membrane</keyword>
<feature type="transmembrane region" description="Helical" evidence="2">
    <location>
        <begin position="40"/>
        <end position="63"/>
    </location>
</feature>